<dbReference type="AlphaFoldDB" id="A0A197JSH6"/>
<accession>A0A197JSH6</accession>
<dbReference type="EMBL" id="KV442051">
    <property type="protein sequence ID" value="OAQ28150.1"/>
    <property type="molecule type" value="Genomic_DNA"/>
</dbReference>
<evidence type="ECO:0000256" key="1">
    <source>
        <dbReference type="SAM" id="SignalP"/>
    </source>
</evidence>
<dbReference type="Proteomes" id="UP000078512">
    <property type="component" value="Unassembled WGS sequence"/>
</dbReference>
<keyword evidence="1" id="KW-0732">Signal</keyword>
<protein>
    <recommendedName>
        <fullName evidence="4">Extracellular membrane protein CFEM domain-containing protein</fullName>
    </recommendedName>
</protein>
<evidence type="ECO:0000313" key="3">
    <source>
        <dbReference type="Proteomes" id="UP000078512"/>
    </source>
</evidence>
<dbReference type="OrthoDB" id="2400172at2759"/>
<evidence type="ECO:0000313" key="2">
    <source>
        <dbReference type="EMBL" id="OAQ28150.1"/>
    </source>
</evidence>
<feature type="signal peptide" evidence="1">
    <location>
        <begin position="1"/>
        <end position="17"/>
    </location>
</feature>
<name>A0A197JSH6_9FUNG</name>
<proteinExistence type="predicted"/>
<sequence length="93" mass="10090">MKIAILSLAVLASVAMAAPATTAGAFDGNSKCVISAFKPSWSKINDCCLKNMGGSDFDKKKNHLNCRLPIGREGYMRKCVKDLHYASVVECDY</sequence>
<evidence type="ECO:0008006" key="4">
    <source>
        <dbReference type="Google" id="ProtNLM"/>
    </source>
</evidence>
<gene>
    <name evidence="2" type="ORF">K457DRAFT_139031</name>
</gene>
<feature type="chain" id="PRO_5008276217" description="Extracellular membrane protein CFEM domain-containing protein" evidence="1">
    <location>
        <begin position="18"/>
        <end position="93"/>
    </location>
</feature>
<organism evidence="2 3">
    <name type="scientific">Linnemannia elongata AG-77</name>
    <dbReference type="NCBI Taxonomy" id="1314771"/>
    <lineage>
        <taxon>Eukaryota</taxon>
        <taxon>Fungi</taxon>
        <taxon>Fungi incertae sedis</taxon>
        <taxon>Mucoromycota</taxon>
        <taxon>Mortierellomycotina</taxon>
        <taxon>Mortierellomycetes</taxon>
        <taxon>Mortierellales</taxon>
        <taxon>Mortierellaceae</taxon>
        <taxon>Linnemannia</taxon>
    </lineage>
</organism>
<keyword evidence="3" id="KW-1185">Reference proteome</keyword>
<reference evidence="2 3" key="1">
    <citation type="submission" date="2016-05" db="EMBL/GenBank/DDBJ databases">
        <title>Genome sequencing reveals origins of a unique bacterial endosymbiosis in the earliest lineages of terrestrial Fungi.</title>
        <authorList>
            <consortium name="DOE Joint Genome Institute"/>
            <person name="Uehling J."/>
            <person name="Gryganskyi A."/>
            <person name="Hameed K."/>
            <person name="Tschaplinski T."/>
            <person name="Misztal P."/>
            <person name="Wu S."/>
            <person name="Desiro A."/>
            <person name="Vande Pol N."/>
            <person name="Du Z.-Y."/>
            <person name="Zienkiewicz A."/>
            <person name="Zienkiewicz K."/>
            <person name="Morin E."/>
            <person name="Tisserant E."/>
            <person name="Splivallo R."/>
            <person name="Hainaut M."/>
            <person name="Henrissat B."/>
            <person name="Ohm R."/>
            <person name="Kuo A."/>
            <person name="Yan J."/>
            <person name="Lipzen A."/>
            <person name="Nolan M."/>
            <person name="Labutti K."/>
            <person name="Barry K."/>
            <person name="Goldstein A."/>
            <person name="Labbe J."/>
            <person name="Schadt C."/>
            <person name="Tuskan G."/>
            <person name="Grigoriev I."/>
            <person name="Martin F."/>
            <person name="Vilgalys R."/>
            <person name="Bonito G."/>
        </authorList>
    </citation>
    <scope>NUCLEOTIDE SEQUENCE [LARGE SCALE GENOMIC DNA]</scope>
    <source>
        <strain evidence="2 3">AG-77</strain>
    </source>
</reference>